<protein>
    <submittedName>
        <fullName evidence="2">Uncharacterized protein</fullName>
    </submittedName>
</protein>
<dbReference type="EMBL" id="JARK01001361">
    <property type="protein sequence ID" value="EYC19183.1"/>
    <property type="molecule type" value="Genomic_DNA"/>
</dbReference>
<accession>A0A016UXI6</accession>
<sequence>MKTSAGVPLISPRSPRSSAPTMANVRLLSFSYTYSIVDTDDPVAEFPKEVEDSMNQIKLETAGAYVPTPVPAEDRNKPEDGTYQTQASIRGRFAMKTGQRGMKFSMGRTRGCPEAVNTCEWAATAMRLAPTLNHLDASASVARIQYKLPYT</sequence>
<name>A0A016UXI6_9BILA</name>
<evidence type="ECO:0000313" key="2">
    <source>
        <dbReference type="EMBL" id="EYC19183.1"/>
    </source>
</evidence>
<evidence type="ECO:0000256" key="1">
    <source>
        <dbReference type="SAM" id="MobiDB-lite"/>
    </source>
</evidence>
<dbReference type="OrthoDB" id="5850460at2759"/>
<proteinExistence type="predicted"/>
<dbReference type="Proteomes" id="UP000024635">
    <property type="component" value="Unassembled WGS sequence"/>
</dbReference>
<gene>
    <name evidence="2" type="primary">Acey_s0025.g1221</name>
    <name evidence="2" type="ORF">Y032_0025g1221</name>
</gene>
<comment type="caution">
    <text evidence="2">The sequence shown here is derived from an EMBL/GenBank/DDBJ whole genome shotgun (WGS) entry which is preliminary data.</text>
</comment>
<evidence type="ECO:0000313" key="3">
    <source>
        <dbReference type="Proteomes" id="UP000024635"/>
    </source>
</evidence>
<feature type="region of interest" description="Disordered" evidence="1">
    <location>
        <begin position="65"/>
        <end position="84"/>
    </location>
</feature>
<keyword evidence="3" id="KW-1185">Reference proteome</keyword>
<organism evidence="2 3">
    <name type="scientific">Ancylostoma ceylanicum</name>
    <dbReference type="NCBI Taxonomy" id="53326"/>
    <lineage>
        <taxon>Eukaryota</taxon>
        <taxon>Metazoa</taxon>
        <taxon>Ecdysozoa</taxon>
        <taxon>Nematoda</taxon>
        <taxon>Chromadorea</taxon>
        <taxon>Rhabditida</taxon>
        <taxon>Rhabditina</taxon>
        <taxon>Rhabditomorpha</taxon>
        <taxon>Strongyloidea</taxon>
        <taxon>Ancylostomatidae</taxon>
        <taxon>Ancylostomatinae</taxon>
        <taxon>Ancylostoma</taxon>
    </lineage>
</organism>
<dbReference type="AlphaFoldDB" id="A0A016UXI6"/>
<reference evidence="3" key="1">
    <citation type="journal article" date="2015" name="Nat. Genet.">
        <title>The genome and transcriptome of the zoonotic hookworm Ancylostoma ceylanicum identify infection-specific gene families.</title>
        <authorList>
            <person name="Schwarz E.M."/>
            <person name="Hu Y."/>
            <person name="Antoshechkin I."/>
            <person name="Miller M.M."/>
            <person name="Sternberg P.W."/>
            <person name="Aroian R.V."/>
        </authorList>
    </citation>
    <scope>NUCLEOTIDE SEQUENCE</scope>
    <source>
        <strain evidence="3">HY135</strain>
    </source>
</reference>